<keyword evidence="2 7" id="KW-0004">4Fe-4S</keyword>
<keyword evidence="8" id="KW-0812">Transmembrane</keyword>
<comment type="subunit">
    <text evidence="7">Homodimer.</text>
</comment>
<evidence type="ECO:0000313" key="10">
    <source>
        <dbReference type="EMBL" id="MBK1668214.1"/>
    </source>
</evidence>
<dbReference type="EMBL" id="NRRL01000019">
    <property type="protein sequence ID" value="MBK1668214.1"/>
    <property type="molecule type" value="Genomic_DNA"/>
</dbReference>
<keyword evidence="1 7" id="KW-0813">Transport</keyword>
<evidence type="ECO:0000256" key="4">
    <source>
        <dbReference type="ARBA" id="ARBA00022982"/>
    </source>
</evidence>
<dbReference type="Proteomes" id="UP001296873">
    <property type="component" value="Unassembled WGS sequence"/>
</dbReference>
<keyword evidence="3 7" id="KW-0479">Metal-binding</keyword>
<protein>
    <recommendedName>
        <fullName evidence="7">High-potential iron-sulfur protein</fullName>
        <shortName evidence="7">HiPIP</shortName>
    </recommendedName>
</protein>
<evidence type="ECO:0000256" key="2">
    <source>
        <dbReference type="ARBA" id="ARBA00022485"/>
    </source>
</evidence>
<comment type="function">
    <text evidence="7">Specific class of high-redox-potential 4Fe-4S ferredoxins. Functions in anaerobic electron transport in most purple and in some other photosynthetic bacteria and in at least one genus (Paracoccus) of halophilic, denitrifying bacteria.</text>
</comment>
<dbReference type="InterPro" id="IPR000170">
    <property type="entry name" value="High_potential_FeS_prot"/>
</dbReference>
<organism evidence="10 11">
    <name type="scientific">Rhodovibrio sodomensis</name>
    <dbReference type="NCBI Taxonomy" id="1088"/>
    <lineage>
        <taxon>Bacteria</taxon>
        <taxon>Pseudomonadati</taxon>
        <taxon>Pseudomonadota</taxon>
        <taxon>Alphaproteobacteria</taxon>
        <taxon>Rhodospirillales</taxon>
        <taxon>Rhodovibrionaceae</taxon>
        <taxon>Rhodovibrio</taxon>
    </lineage>
</organism>
<keyword evidence="8" id="KW-0472">Membrane</keyword>
<dbReference type="Pfam" id="PF01355">
    <property type="entry name" value="HIPIP"/>
    <property type="match status" value="1"/>
</dbReference>
<dbReference type="InterPro" id="IPR036369">
    <property type="entry name" value="HIPIP_sf"/>
</dbReference>
<keyword evidence="8" id="KW-1133">Transmembrane helix</keyword>
<proteinExistence type="inferred from homology"/>
<dbReference type="PROSITE" id="PS51373">
    <property type="entry name" value="HIPIP"/>
    <property type="match status" value="1"/>
</dbReference>
<comment type="caution">
    <text evidence="10">The sequence shown here is derived from an EMBL/GenBank/DDBJ whole genome shotgun (WGS) entry which is preliminary data.</text>
</comment>
<accession>A0ABS1DCQ7</accession>
<keyword evidence="4 7" id="KW-0249">Electron transport</keyword>
<dbReference type="Gene3D" id="4.10.490.10">
    <property type="entry name" value="High potential iron-sulphur protein"/>
    <property type="match status" value="1"/>
</dbReference>
<comment type="similarity">
    <text evidence="7">Belongs to the high-potential iron-sulfur protein (HiPIP) family.</text>
</comment>
<sequence length="102" mass="11037">MRESDIMHKHDGNKLTRRGFFGRALATGAVAVGAAQILRSGDAQAQKAPKESVQYQAEPKGDQICSNCQFWIPPEGDAQMGACQIVQGKIHPNGWCNLWAAA</sequence>
<evidence type="ECO:0000256" key="6">
    <source>
        <dbReference type="ARBA" id="ARBA00023014"/>
    </source>
</evidence>
<evidence type="ECO:0000256" key="3">
    <source>
        <dbReference type="ARBA" id="ARBA00022723"/>
    </source>
</evidence>
<evidence type="ECO:0000256" key="8">
    <source>
        <dbReference type="SAM" id="Phobius"/>
    </source>
</evidence>
<gene>
    <name evidence="10" type="ORF">CKO28_09205</name>
</gene>
<dbReference type="PROSITE" id="PS51318">
    <property type="entry name" value="TAT"/>
    <property type="match status" value="1"/>
</dbReference>
<dbReference type="InterPro" id="IPR006311">
    <property type="entry name" value="TAT_signal"/>
</dbReference>
<reference evidence="10 11" key="1">
    <citation type="journal article" date="2020" name="Microorganisms">
        <title>Osmotic Adaptation and Compatible Solute Biosynthesis of Phototrophic Bacteria as Revealed from Genome Analyses.</title>
        <authorList>
            <person name="Imhoff J.F."/>
            <person name="Rahn T."/>
            <person name="Kunzel S."/>
            <person name="Keller A."/>
            <person name="Neulinger S.C."/>
        </authorList>
    </citation>
    <scope>NUCLEOTIDE SEQUENCE [LARGE SCALE GENOMIC DNA]</scope>
    <source>
        <strain evidence="10 11">DSM 9895</strain>
    </source>
</reference>
<name>A0ABS1DCQ7_9PROT</name>
<evidence type="ECO:0000313" key="11">
    <source>
        <dbReference type="Proteomes" id="UP001296873"/>
    </source>
</evidence>
<evidence type="ECO:0000259" key="9">
    <source>
        <dbReference type="PROSITE" id="PS51373"/>
    </source>
</evidence>
<keyword evidence="5 7" id="KW-0408">Iron</keyword>
<keyword evidence="6 7" id="KW-0411">Iron-sulfur</keyword>
<evidence type="ECO:0000256" key="5">
    <source>
        <dbReference type="ARBA" id="ARBA00023004"/>
    </source>
</evidence>
<evidence type="ECO:0000256" key="7">
    <source>
        <dbReference type="RuleBase" id="RU000620"/>
    </source>
</evidence>
<feature type="transmembrane region" description="Helical" evidence="8">
    <location>
        <begin position="20"/>
        <end position="38"/>
    </location>
</feature>
<feature type="domain" description="High potential iron-sulfur proteins family profile" evidence="9">
    <location>
        <begin position="32"/>
        <end position="102"/>
    </location>
</feature>
<evidence type="ECO:0000256" key="1">
    <source>
        <dbReference type="ARBA" id="ARBA00022448"/>
    </source>
</evidence>
<dbReference type="SUPFAM" id="SSF57652">
    <property type="entry name" value="HIPIP (high potential iron protein)"/>
    <property type="match status" value="1"/>
</dbReference>
<keyword evidence="11" id="KW-1185">Reference proteome</keyword>